<reference evidence="2 3" key="1">
    <citation type="journal article" date="2017" name="Nat. Commun.">
        <title>In situ click chemistry generation of cyclooxygenase-2 inhibitors.</title>
        <authorList>
            <person name="Bhardwaj A."/>
            <person name="Kaur J."/>
            <person name="Wuest M."/>
            <person name="Wuest F."/>
        </authorList>
    </citation>
    <scope>NUCLEOTIDE SEQUENCE [LARGE SCALE GENOMIC DNA]</scope>
    <source>
        <strain evidence="2">S2_012_000_R3_94</strain>
    </source>
</reference>
<accession>A0A533IE03</accession>
<dbReference type="AlphaFoldDB" id="A0A533IE03"/>
<protein>
    <submittedName>
        <fullName evidence="2">DUF2927 domain-containing protein</fullName>
    </submittedName>
</protein>
<evidence type="ECO:0000313" key="3">
    <source>
        <dbReference type="Proteomes" id="UP000315344"/>
    </source>
</evidence>
<dbReference type="EMBL" id="VAFL01000001">
    <property type="protein sequence ID" value="TKW68864.1"/>
    <property type="molecule type" value="Genomic_DNA"/>
</dbReference>
<dbReference type="Pfam" id="PF11150">
    <property type="entry name" value="DUF2927"/>
    <property type="match status" value="1"/>
</dbReference>
<proteinExistence type="predicted"/>
<gene>
    <name evidence="2" type="ORF">DI616_00675</name>
</gene>
<sequence length="295" mass="32009">MPPVPKPNSALRAARAQRASAQAVAAEQASSTPASQSLHGYFEGVEDMLVTRGQLRRDDGASIPMTAEQLTADFVNIALYDEYSRDGAELVPDARPSRLRRWDKPVRIAIEFGNSVPPATRTRDRAEVQAFAERMAGLTGHDIAATPGNGNFTVLFLSEDERRQIGPRLATVVPGIPAGDIEAIQALPPQNYCTVFAYSIGDSPVYSEAVAVIRAELPPRLRSSCIHEELSQGMGLANDSPDARPSIFNDDEEFALLTRHDAMLLKMLYDKRLTPGMTAEAATPIVQTIATELIP</sequence>
<organism evidence="2 3">
    <name type="scientific">Paracoccus denitrificans</name>
    <dbReference type="NCBI Taxonomy" id="266"/>
    <lineage>
        <taxon>Bacteria</taxon>
        <taxon>Pseudomonadati</taxon>
        <taxon>Pseudomonadota</taxon>
        <taxon>Alphaproteobacteria</taxon>
        <taxon>Rhodobacterales</taxon>
        <taxon>Paracoccaceae</taxon>
        <taxon>Paracoccus</taxon>
    </lineage>
</organism>
<dbReference type="Proteomes" id="UP000315344">
    <property type="component" value="Unassembled WGS sequence"/>
</dbReference>
<evidence type="ECO:0000313" key="2">
    <source>
        <dbReference type="EMBL" id="TKW68864.1"/>
    </source>
</evidence>
<name>A0A533IE03_PARDE</name>
<dbReference type="InterPro" id="IPR021323">
    <property type="entry name" value="DUF2927"/>
</dbReference>
<feature type="region of interest" description="Disordered" evidence="1">
    <location>
        <begin position="1"/>
        <end position="38"/>
    </location>
</feature>
<feature type="compositionally biased region" description="Low complexity" evidence="1">
    <location>
        <begin position="9"/>
        <end position="31"/>
    </location>
</feature>
<comment type="caution">
    <text evidence="2">The sequence shown here is derived from an EMBL/GenBank/DDBJ whole genome shotgun (WGS) entry which is preliminary data.</text>
</comment>
<evidence type="ECO:0000256" key="1">
    <source>
        <dbReference type="SAM" id="MobiDB-lite"/>
    </source>
</evidence>